<evidence type="ECO:0000313" key="4">
    <source>
        <dbReference type="Proteomes" id="UP000037151"/>
    </source>
</evidence>
<dbReference type="AlphaFoldDB" id="A0A0L0JXT1"/>
<organism evidence="3 4">
    <name type="scientific">Streptomyces acidiscabies</name>
    <dbReference type="NCBI Taxonomy" id="42234"/>
    <lineage>
        <taxon>Bacteria</taxon>
        <taxon>Bacillati</taxon>
        <taxon>Actinomycetota</taxon>
        <taxon>Actinomycetes</taxon>
        <taxon>Kitasatosporales</taxon>
        <taxon>Streptomycetaceae</taxon>
        <taxon>Streptomyces</taxon>
    </lineage>
</organism>
<dbReference type="Proteomes" id="UP000037151">
    <property type="component" value="Unassembled WGS sequence"/>
</dbReference>
<dbReference type="PANTHER" id="PTHR43162:SF1">
    <property type="entry name" value="PRESTALK A DIFFERENTIATION PROTEIN A"/>
    <property type="match status" value="1"/>
</dbReference>
<dbReference type="Gene3D" id="3.40.50.720">
    <property type="entry name" value="NAD(P)-binding Rossmann-like Domain"/>
    <property type="match status" value="1"/>
</dbReference>
<evidence type="ECO:0000259" key="2">
    <source>
        <dbReference type="Pfam" id="PF13460"/>
    </source>
</evidence>
<dbReference type="InterPro" id="IPR036291">
    <property type="entry name" value="NAD(P)-bd_dom_sf"/>
</dbReference>
<evidence type="ECO:0000256" key="1">
    <source>
        <dbReference type="SAM" id="MobiDB-lite"/>
    </source>
</evidence>
<dbReference type="PANTHER" id="PTHR43162">
    <property type="match status" value="1"/>
</dbReference>
<feature type="region of interest" description="Disordered" evidence="1">
    <location>
        <begin position="262"/>
        <end position="292"/>
    </location>
</feature>
<dbReference type="InterPro" id="IPR051604">
    <property type="entry name" value="Ergot_Alk_Oxidoreductase"/>
</dbReference>
<dbReference type="EMBL" id="JPPY01000167">
    <property type="protein sequence ID" value="KND30369.1"/>
    <property type="molecule type" value="Genomic_DNA"/>
</dbReference>
<dbReference type="InterPro" id="IPR016040">
    <property type="entry name" value="NAD(P)-bd_dom"/>
</dbReference>
<feature type="domain" description="NAD(P)-binding" evidence="2">
    <location>
        <begin position="8"/>
        <end position="189"/>
    </location>
</feature>
<dbReference type="SUPFAM" id="SSF51735">
    <property type="entry name" value="NAD(P)-binding Rossmann-fold domains"/>
    <property type="match status" value="1"/>
</dbReference>
<reference evidence="4" key="1">
    <citation type="submission" date="2014-07" db="EMBL/GenBank/DDBJ databases">
        <title>Genome sequencing of plant-pathogenic Streptomyces species.</title>
        <authorList>
            <person name="Harrison J."/>
            <person name="Sapp M."/>
            <person name="Thwaites R."/>
            <person name="Studholme D.J."/>
        </authorList>
    </citation>
    <scope>NUCLEOTIDE SEQUENCE [LARGE SCALE GENOMIC DNA]</scope>
    <source>
        <strain evidence="4">NCPPB 4445</strain>
    </source>
</reference>
<feature type="compositionally biased region" description="Low complexity" evidence="1">
    <location>
        <begin position="266"/>
        <end position="278"/>
    </location>
</feature>
<dbReference type="Pfam" id="PF13460">
    <property type="entry name" value="NAD_binding_10"/>
    <property type="match status" value="1"/>
</dbReference>
<evidence type="ECO:0000313" key="3">
    <source>
        <dbReference type="EMBL" id="KND30369.1"/>
    </source>
</evidence>
<comment type="caution">
    <text evidence="3">The sequence shown here is derived from an EMBL/GenBank/DDBJ whole genome shotgun (WGS) entry which is preliminary data.</text>
</comment>
<proteinExistence type="predicted"/>
<dbReference type="Gene3D" id="3.90.25.10">
    <property type="entry name" value="UDP-galactose 4-epimerase, domain 1"/>
    <property type="match status" value="1"/>
</dbReference>
<sequence>MIVLTTPTGQIGHLLLAALVAAGADLRVIARDPDRLAPAVRSTVDVVPGSHADPDVLDKAFTGADQVFWLVPPTPSAATYRAHFDAFTTPLTSALTAHCVRRVVTVSTLGRGIARDAGLISATLDLDDAIRATGVAHRAVCPPFLMENLLRQADAIRDTGVLRLALERDQVLRTCAVADVAATSARLLLDEAWSGQEDVPVVGPDALTPDEMAAVLGEVLGREVTFDRTTSAQQAEAMRRGGVPEGWIQGMTEMTRAQNEQGFYGSSAPSTPTTAPTSLREWSKAHLSSSIR</sequence>
<dbReference type="OrthoDB" id="4632815at2"/>
<accession>A0A0L0JXT1</accession>
<dbReference type="RefSeq" id="WP_050373220.1">
    <property type="nucleotide sequence ID" value="NZ_KQ257829.1"/>
</dbReference>
<dbReference type="PATRIC" id="fig|42234.21.peg.5950"/>
<name>A0A0L0JXT1_9ACTN</name>
<protein>
    <submittedName>
        <fullName evidence="3">NmrA family transcriptional regulator</fullName>
    </submittedName>
</protein>
<gene>
    <name evidence="3" type="ORF">IQ63_28870</name>
</gene>